<feature type="region of interest" description="Disordered" evidence="3">
    <location>
        <begin position="215"/>
        <end position="237"/>
    </location>
</feature>
<evidence type="ECO:0000256" key="2">
    <source>
        <dbReference type="ARBA" id="ARBA00022801"/>
    </source>
</evidence>
<feature type="compositionally biased region" description="Polar residues" evidence="3">
    <location>
        <begin position="541"/>
        <end position="552"/>
    </location>
</feature>
<evidence type="ECO:0000313" key="5">
    <source>
        <dbReference type="Proteomes" id="UP001201980"/>
    </source>
</evidence>
<dbReference type="PANTHER" id="PTHR11567:SF110">
    <property type="entry name" value="2-PHOSPHOXYLOSE PHOSPHATASE 1"/>
    <property type="match status" value="1"/>
</dbReference>
<feature type="region of interest" description="Disordered" evidence="3">
    <location>
        <begin position="529"/>
        <end position="555"/>
    </location>
</feature>
<dbReference type="SUPFAM" id="SSF53254">
    <property type="entry name" value="Phosphoglycerate mutase-like"/>
    <property type="match status" value="1"/>
</dbReference>
<dbReference type="PANTHER" id="PTHR11567">
    <property type="entry name" value="ACID PHOSPHATASE-RELATED"/>
    <property type="match status" value="1"/>
</dbReference>
<proteinExistence type="inferred from homology"/>
<protein>
    <submittedName>
        <fullName evidence="4">Acid phosphatase</fullName>
    </submittedName>
</protein>
<dbReference type="Proteomes" id="UP001201980">
    <property type="component" value="Unassembled WGS sequence"/>
</dbReference>
<comment type="caution">
    <text evidence="4">The sequence shown here is derived from an EMBL/GenBank/DDBJ whole genome shotgun (WGS) entry which is preliminary data.</text>
</comment>
<dbReference type="InterPro" id="IPR050645">
    <property type="entry name" value="Histidine_acid_phosphatase"/>
</dbReference>
<dbReference type="InterPro" id="IPR000560">
    <property type="entry name" value="His_Pase_clade-2"/>
</dbReference>
<keyword evidence="5" id="KW-1185">Reference proteome</keyword>
<dbReference type="GO" id="GO:0016791">
    <property type="term" value="F:phosphatase activity"/>
    <property type="evidence" value="ECO:0007669"/>
    <property type="project" value="TreeGrafter"/>
</dbReference>
<evidence type="ECO:0000256" key="3">
    <source>
        <dbReference type="SAM" id="MobiDB-lite"/>
    </source>
</evidence>
<reference evidence="4" key="1">
    <citation type="submission" date="2022-07" db="EMBL/GenBank/DDBJ databases">
        <title>Draft genome sequence of Zalerion maritima ATCC 34329, a (micro)plastics degrading marine fungus.</title>
        <authorList>
            <person name="Paco A."/>
            <person name="Goncalves M.F.M."/>
            <person name="Rocha-Santos T.A.P."/>
            <person name="Alves A."/>
        </authorList>
    </citation>
    <scope>NUCLEOTIDE SEQUENCE</scope>
    <source>
        <strain evidence="4">ATCC 34329</strain>
    </source>
</reference>
<keyword evidence="2" id="KW-0378">Hydrolase</keyword>
<dbReference type="InterPro" id="IPR029033">
    <property type="entry name" value="His_PPase_superfam"/>
</dbReference>
<name>A0AAD5RK55_9PEZI</name>
<organism evidence="4 5">
    <name type="scientific">Zalerion maritima</name>
    <dbReference type="NCBI Taxonomy" id="339359"/>
    <lineage>
        <taxon>Eukaryota</taxon>
        <taxon>Fungi</taxon>
        <taxon>Dikarya</taxon>
        <taxon>Ascomycota</taxon>
        <taxon>Pezizomycotina</taxon>
        <taxon>Sordariomycetes</taxon>
        <taxon>Lulworthiomycetidae</taxon>
        <taxon>Lulworthiales</taxon>
        <taxon>Lulworthiaceae</taxon>
        <taxon>Zalerion</taxon>
    </lineage>
</organism>
<feature type="region of interest" description="Disordered" evidence="3">
    <location>
        <begin position="105"/>
        <end position="132"/>
    </location>
</feature>
<evidence type="ECO:0000313" key="4">
    <source>
        <dbReference type="EMBL" id="KAJ2895807.1"/>
    </source>
</evidence>
<evidence type="ECO:0000256" key="1">
    <source>
        <dbReference type="ARBA" id="ARBA00005375"/>
    </source>
</evidence>
<feature type="compositionally biased region" description="Gly residues" evidence="3">
    <location>
        <begin position="121"/>
        <end position="132"/>
    </location>
</feature>
<gene>
    <name evidence="4" type="ORF">MKZ38_006161</name>
</gene>
<comment type="similarity">
    <text evidence="1">Belongs to the histidine acid phosphatase family.</text>
</comment>
<dbReference type="EMBL" id="JAKWBI020000373">
    <property type="protein sequence ID" value="KAJ2895807.1"/>
    <property type="molecule type" value="Genomic_DNA"/>
</dbReference>
<dbReference type="Pfam" id="PF00328">
    <property type="entry name" value="His_Phos_2"/>
    <property type="match status" value="1"/>
</dbReference>
<sequence length="671" mass="75272">MTTHLPRLPYSKEELQELYPPSLELAQVQVFLRHGERTPVSQRLLNTGLPGFWPFCSGLGNMSSRLLLPSYHSGNPRHLQHEEATVLEAQKLFWREKLETWSFSSDSPAQAHPAIRQGLSTPGGGSGGIGGGLSRSICEQGMLTDRGRETTTALGQRLRQLYVRDLGFLPPVLTPEFAQEEVYFRSTAVPRAMESLMQTVGGLWPSGRWDSGNMHARPASSYSSPSEPDPETHLGKTKLGWNQAPEASHDITPRTAFGSFPLDIVTRQTPDEDLYPNDWNCRRLAHLSRAFASRAAESWNDSPEMQYLSEKMGKWMPEGVVKVDGKPRLTGLMDTINATKAHDRKYLEKLHSARQKAKIESGKKGKGEDADLWKKPGWDVYPVGRTQIYDSVDSSGTPLVKLPSEFYDEKSMLHIMKMTVDEWYSGFNDSQEYRTLGIGSIMGDVVERMVRLAEFNTYPSFSAMTRRGQEKMKRQDPGQQESLRFALHGCHDTTLAAILASLGTLDMKTWPPFTAHIAIELFRDPATEYSSKASKPDGGEPNSSDPSTSNSGTHHEGTLEKIEHFLHLDKHSSSPSPFPTPLISRRKMPSLTTEEKSRMKGYYVRVRYNDEPMKIPGCKPEGKHWKNDEGLCTLEAFKSIVDKFTPEDWKKACLLNKGAPEFPEKPQPGGY</sequence>
<dbReference type="AlphaFoldDB" id="A0AAD5RK55"/>
<accession>A0AAD5RK55</accession>
<dbReference type="Gene3D" id="3.40.50.1240">
    <property type="entry name" value="Phosphoglycerate mutase-like"/>
    <property type="match status" value="1"/>
</dbReference>